<dbReference type="PANTHER" id="PTHR10083:SF374">
    <property type="entry name" value="BPTI_KUNITZ INHIBITOR DOMAIN-CONTAINING PROTEIN"/>
    <property type="match status" value="1"/>
</dbReference>
<dbReference type="EMBL" id="GANP01014745">
    <property type="protein sequence ID" value="JAB69723.1"/>
    <property type="molecule type" value="mRNA"/>
</dbReference>
<sequence length="246" mass="27155">MVNMSYAIFLLTTVCIVVNSISFTDHDGLRAHGGRHSSDFGSVEVTEDPSEEPTERNTAFVVTTDLTLETTGDSDDDDEDYDIEGAITFGSGSSATTAPTTTSTPDPTESTTEYVPDAPRLPEVCMLEPEDGFCDSGVTGSEAFRYFFDPGTEDCDFFFYSGCNGNGNNFETAEQCKERCQGQPYDLKEDARLPSVCKERFVQRKSRNDRTTKTTLLLQPVQPKLPALYIQWNQGQRKQLQNPGGV</sequence>
<dbReference type="SUPFAM" id="SSF57362">
    <property type="entry name" value="BPTI-like"/>
    <property type="match status" value="1"/>
</dbReference>
<protein>
    <recommendedName>
        <fullName evidence="6">BPTI/Kunitz inhibitor domain-containing protein</fullName>
    </recommendedName>
</protein>
<dbReference type="Gene3D" id="4.10.410.10">
    <property type="entry name" value="Pancreatic trypsin inhibitor Kunitz domain"/>
    <property type="match status" value="1"/>
</dbReference>
<dbReference type="Pfam" id="PF00014">
    <property type="entry name" value="Kunitz_BPTI"/>
    <property type="match status" value="1"/>
</dbReference>
<dbReference type="InterPro" id="IPR002223">
    <property type="entry name" value="Kunitz_BPTI"/>
</dbReference>
<keyword evidence="2" id="KW-0722">Serine protease inhibitor</keyword>
<evidence type="ECO:0000256" key="3">
    <source>
        <dbReference type="ARBA" id="ARBA00023157"/>
    </source>
</evidence>
<dbReference type="InterPro" id="IPR036880">
    <property type="entry name" value="Kunitz_BPTI_sf"/>
</dbReference>
<dbReference type="InterPro" id="IPR020901">
    <property type="entry name" value="Prtase_inh_Kunz-CS"/>
</dbReference>
<keyword evidence="1" id="KW-0646">Protease inhibitor</keyword>
<dbReference type="FunFam" id="4.10.410.10:FF:000081">
    <property type="entry name" value="Serine proteinase inhibitor, putative"/>
    <property type="match status" value="1"/>
</dbReference>
<dbReference type="PANTHER" id="PTHR10083">
    <property type="entry name" value="KUNITZ-TYPE PROTEASE INHIBITOR-RELATED"/>
    <property type="match status" value="1"/>
</dbReference>
<feature type="region of interest" description="Disordered" evidence="4">
    <location>
        <begin position="85"/>
        <end position="115"/>
    </location>
</feature>
<dbReference type="CDD" id="cd00109">
    <property type="entry name" value="Kunitz-type"/>
    <property type="match status" value="1"/>
</dbReference>
<feature type="domain" description="BPTI/Kunitz inhibitor" evidence="6">
    <location>
        <begin position="125"/>
        <end position="180"/>
    </location>
</feature>
<keyword evidence="3" id="KW-1015">Disulfide bond</keyword>
<dbReference type="PROSITE" id="PS50279">
    <property type="entry name" value="BPTI_KUNITZ_2"/>
    <property type="match status" value="1"/>
</dbReference>
<evidence type="ECO:0000256" key="2">
    <source>
        <dbReference type="ARBA" id="ARBA00022900"/>
    </source>
</evidence>
<evidence type="ECO:0000256" key="1">
    <source>
        <dbReference type="ARBA" id="ARBA00022690"/>
    </source>
</evidence>
<dbReference type="GO" id="GO:0005615">
    <property type="term" value="C:extracellular space"/>
    <property type="evidence" value="ECO:0007669"/>
    <property type="project" value="TreeGrafter"/>
</dbReference>
<accession>V5H9P5</accession>
<feature type="signal peptide" evidence="5">
    <location>
        <begin position="1"/>
        <end position="20"/>
    </location>
</feature>
<dbReference type="PRINTS" id="PR00759">
    <property type="entry name" value="BASICPTASE"/>
</dbReference>
<evidence type="ECO:0000256" key="4">
    <source>
        <dbReference type="SAM" id="MobiDB-lite"/>
    </source>
</evidence>
<dbReference type="GO" id="GO:0004867">
    <property type="term" value="F:serine-type endopeptidase inhibitor activity"/>
    <property type="evidence" value="ECO:0007669"/>
    <property type="project" value="UniProtKB-KW"/>
</dbReference>
<evidence type="ECO:0000259" key="6">
    <source>
        <dbReference type="PROSITE" id="PS50279"/>
    </source>
</evidence>
<feature type="compositionally biased region" description="Low complexity" evidence="4">
    <location>
        <begin position="85"/>
        <end position="112"/>
    </location>
</feature>
<organism evidence="7">
    <name type="scientific">Ixodes ricinus</name>
    <name type="common">Common tick</name>
    <name type="synonym">Acarus ricinus</name>
    <dbReference type="NCBI Taxonomy" id="34613"/>
    <lineage>
        <taxon>Eukaryota</taxon>
        <taxon>Metazoa</taxon>
        <taxon>Ecdysozoa</taxon>
        <taxon>Arthropoda</taxon>
        <taxon>Chelicerata</taxon>
        <taxon>Arachnida</taxon>
        <taxon>Acari</taxon>
        <taxon>Parasitiformes</taxon>
        <taxon>Ixodida</taxon>
        <taxon>Ixodoidea</taxon>
        <taxon>Ixodidae</taxon>
        <taxon>Ixodinae</taxon>
        <taxon>Ixodes</taxon>
    </lineage>
</organism>
<evidence type="ECO:0000256" key="5">
    <source>
        <dbReference type="SAM" id="SignalP"/>
    </source>
</evidence>
<reference evidence="7" key="1">
    <citation type="journal article" date="2015" name="Sci. Rep.">
        <title>Tissue- and time-dependent transcription in Ixodes ricinus salivary glands and midguts when blood feeding on the vertebrate host.</title>
        <authorList>
            <person name="Kotsyfakis M."/>
            <person name="Schwarz A."/>
            <person name="Erhart J."/>
            <person name="Ribeiro J.M."/>
        </authorList>
    </citation>
    <scope>NUCLEOTIDE SEQUENCE</scope>
    <source>
        <tissue evidence="7">Salivary gland and midgut</tissue>
    </source>
</reference>
<name>V5H9P5_IXORI</name>
<keyword evidence="5" id="KW-0732">Signal</keyword>
<dbReference type="SMART" id="SM00131">
    <property type="entry name" value="KU"/>
    <property type="match status" value="1"/>
</dbReference>
<dbReference type="PROSITE" id="PS00280">
    <property type="entry name" value="BPTI_KUNITZ_1"/>
    <property type="match status" value="1"/>
</dbReference>
<proteinExistence type="evidence at transcript level"/>
<dbReference type="AlphaFoldDB" id="V5H9P5"/>
<feature type="region of interest" description="Disordered" evidence="4">
    <location>
        <begin position="28"/>
        <end position="55"/>
    </location>
</feature>
<dbReference type="InterPro" id="IPR050098">
    <property type="entry name" value="TFPI/VKTCI-like"/>
</dbReference>
<evidence type="ECO:0000313" key="7">
    <source>
        <dbReference type="EMBL" id="JAB69723.1"/>
    </source>
</evidence>
<feature type="chain" id="PRO_5004735425" description="BPTI/Kunitz inhibitor domain-containing protein" evidence="5">
    <location>
        <begin position="21"/>
        <end position="246"/>
    </location>
</feature>